<evidence type="ECO:0000313" key="2">
    <source>
        <dbReference type="Proteomes" id="UP001168990"/>
    </source>
</evidence>
<accession>A0AA39EWN9</accession>
<reference evidence="1" key="2">
    <citation type="submission" date="2023-03" db="EMBL/GenBank/DDBJ databases">
        <authorList>
            <person name="Inwood S.N."/>
            <person name="Skelly J.G."/>
            <person name="Guhlin J."/>
            <person name="Harrop T.W.R."/>
            <person name="Goldson S.G."/>
            <person name="Dearden P.K."/>
        </authorList>
    </citation>
    <scope>NUCLEOTIDE SEQUENCE</scope>
    <source>
        <strain evidence="1">Irish</strain>
        <tissue evidence="1">Whole body</tissue>
    </source>
</reference>
<reference evidence="1" key="1">
    <citation type="journal article" date="2023" name="bioRxiv">
        <title>Scaffold-level genome assemblies of two parasitoid biocontrol wasps reveal the parthenogenesis mechanism and an associated novel virus.</title>
        <authorList>
            <person name="Inwood S."/>
            <person name="Skelly J."/>
            <person name="Guhlin J."/>
            <person name="Harrop T."/>
            <person name="Goldson S."/>
            <person name="Dearden P."/>
        </authorList>
    </citation>
    <scope>NUCLEOTIDE SEQUENCE</scope>
    <source>
        <strain evidence="1">Irish</strain>
        <tissue evidence="1">Whole body</tissue>
    </source>
</reference>
<dbReference type="EMBL" id="JAQQBS010002167">
    <property type="protein sequence ID" value="KAK0156840.1"/>
    <property type="molecule type" value="Genomic_DNA"/>
</dbReference>
<organism evidence="1 2">
    <name type="scientific">Microctonus aethiopoides</name>
    <dbReference type="NCBI Taxonomy" id="144406"/>
    <lineage>
        <taxon>Eukaryota</taxon>
        <taxon>Metazoa</taxon>
        <taxon>Ecdysozoa</taxon>
        <taxon>Arthropoda</taxon>
        <taxon>Hexapoda</taxon>
        <taxon>Insecta</taxon>
        <taxon>Pterygota</taxon>
        <taxon>Neoptera</taxon>
        <taxon>Endopterygota</taxon>
        <taxon>Hymenoptera</taxon>
        <taxon>Apocrita</taxon>
        <taxon>Ichneumonoidea</taxon>
        <taxon>Braconidae</taxon>
        <taxon>Euphorinae</taxon>
        <taxon>Microctonus</taxon>
    </lineage>
</organism>
<sequence>MRERETQHQSITNRAIIVHDGKYGEFQTAARAITLLMVPPENKDKLRHREPCCEVDSSILNACCEIQLRIYARSKYGCCLLNYPRSLPLPEPRVQVSHAQQCLCYGYMPGDQLLQAGYNGY</sequence>
<gene>
    <name evidence="1" type="ORF">PV328_012230</name>
</gene>
<evidence type="ECO:0000313" key="1">
    <source>
        <dbReference type="EMBL" id="KAK0156840.1"/>
    </source>
</evidence>
<comment type="caution">
    <text evidence="1">The sequence shown here is derived from an EMBL/GenBank/DDBJ whole genome shotgun (WGS) entry which is preliminary data.</text>
</comment>
<proteinExistence type="predicted"/>
<name>A0AA39EWN9_9HYME</name>
<dbReference type="AlphaFoldDB" id="A0AA39EWN9"/>
<protein>
    <submittedName>
        <fullName evidence="1">Uncharacterized protein</fullName>
    </submittedName>
</protein>
<dbReference type="Proteomes" id="UP001168990">
    <property type="component" value="Unassembled WGS sequence"/>
</dbReference>
<keyword evidence="2" id="KW-1185">Reference proteome</keyword>